<dbReference type="InterPro" id="IPR036388">
    <property type="entry name" value="WH-like_DNA-bd_sf"/>
</dbReference>
<comment type="caution">
    <text evidence="5">The sequence shown here is derived from an EMBL/GenBank/DDBJ whole genome shotgun (WGS) entry which is preliminary data.</text>
</comment>
<keyword evidence="2 5" id="KW-0238">DNA-binding</keyword>
<dbReference type="EMBL" id="JAFBFC010000004">
    <property type="protein sequence ID" value="MBM7703675.1"/>
    <property type="molecule type" value="Genomic_DNA"/>
</dbReference>
<evidence type="ECO:0000313" key="5">
    <source>
        <dbReference type="EMBL" id="MBM7703675.1"/>
    </source>
</evidence>
<name>A0ABS2QW19_9BACI</name>
<dbReference type="Pfam" id="PF12802">
    <property type="entry name" value="MarR_2"/>
    <property type="match status" value="1"/>
</dbReference>
<dbReference type="InterPro" id="IPR000835">
    <property type="entry name" value="HTH_MarR-typ"/>
</dbReference>
<feature type="domain" description="HTH marR-type" evidence="4">
    <location>
        <begin position="8"/>
        <end position="144"/>
    </location>
</feature>
<dbReference type="InterPro" id="IPR036390">
    <property type="entry name" value="WH_DNA-bd_sf"/>
</dbReference>
<protein>
    <submittedName>
        <fullName evidence="5">DNA-binding MarR family transcriptional regulator</fullName>
    </submittedName>
</protein>
<keyword evidence="1" id="KW-0805">Transcription regulation</keyword>
<evidence type="ECO:0000256" key="2">
    <source>
        <dbReference type="ARBA" id="ARBA00023125"/>
    </source>
</evidence>
<accession>A0ABS2QW19</accession>
<dbReference type="RefSeq" id="WP_205187629.1">
    <property type="nucleotide sequence ID" value="NZ_JAFBFC010000004.1"/>
</dbReference>
<dbReference type="GO" id="GO:0003677">
    <property type="term" value="F:DNA binding"/>
    <property type="evidence" value="ECO:0007669"/>
    <property type="project" value="UniProtKB-KW"/>
</dbReference>
<dbReference type="Gene3D" id="1.10.10.10">
    <property type="entry name" value="Winged helix-like DNA-binding domain superfamily/Winged helix DNA-binding domain"/>
    <property type="match status" value="1"/>
</dbReference>
<proteinExistence type="predicted"/>
<evidence type="ECO:0000256" key="3">
    <source>
        <dbReference type="ARBA" id="ARBA00023163"/>
    </source>
</evidence>
<sequence>MTTERHFPSYLSKWMGFTFGKLGELAKVIYSSSLHQIGITPHHLGVLMALDNHGPQVQARLTDLVSIDKATMVSLIRELGDMNCIEKVPHPTDKRAHQVTITEKGIETVKEAERISIEVTDRFFEALNDEEKYAFHDMLQKLTKTATEMYDEIEEAELKG</sequence>
<evidence type="ECO:0000256" key="1">
    <source>
        <dbReference type="ARBA" id="ARBA00023015"/>
    </source>
</evidence>
<dbReference type="SMART" id="SM00347">
    <property type="entry name" value="HTH_MARR"/>
    <property type="match status" value="1"/>
</dbReference>
<evidence type="ECO:0000259" key="4">
    <source>
        <dbReference type="PROSITE" id="PS50995"/>
    </source>
</evidence>
<gene>
    <name evidence="5" type="ORF">JOC83_002524</name>
</gene>
<dbReference type="SUPFAM" id="SSF46785">
    <property type="entry name" value="Winged helix' DNA-binding domain"/>
    <property type="match status" value="1"/>
</dbReference>
<evidence type="ECO:0000313" key="6">
    <source>
        <dbReference type="Proteomes" id="UP000809829"/>
    </source>
</evidence>
<reference evidence="5 6" key="1">
    <citation type="submission" date="2021-01" db="EMBL/GenBank/DDBJ databases">
        <title>Genomic Encyclopedia of Type Strains, Phase IV (KMG-IV): sequencing the most valuable type-strain genomes for metagenomic binning, comparative biology and taxonomic classification.</title>
        <authorList>
            <person name="Goeker M."/>
        </authorList>
    </citation>
    <scope>NUCLEOTIDE SEQUENCE [LARGE SCALE GENOMIC DNA]</scope>
    <source>
        <strain evidence="5 6">DSM 104297</strain>
    </source>
</reference>
<dbReference type="PANTHER" id="PTHR42756:SF1">
    <property type="entry name" value="TRANSCRIPTIONAL REPRESSOR OF EMRAB OPERON"/>
    <property type="match status" value="1"/>
</dbReference>
<keyword evidence="6" id="KW-1185">Reference proteome</keyword>
<keyword evidence="3" id="KW-0804">Transcription</keyword>
<organism evidence="5 6">
    <name type="scientific">Priestia iocasae</name>
    <dbReference type="NCBI Taxonomy" id="2291674"/>
    <lineage>
        <taxon>Bacteria</taxon>
        <taxon>Bacillati</taxon>
        <taxon>Bacillota</taxon>
        <taxon>Bacilli</taxon>
        <taxon>Bacillales</taxon>
        <taxon>Bacillaceae</taxon>
        <taxon>Priestia</taxon>
    </lineage>
</organism>
<dbReference type="Proteomes" id="UP000809829">
    <property type="component" value="Unassembled WGS sequence"/>
</dbReference>
<dbReference type="PANTHER" id="PTHR42756">
    <property type="entry name" value="TRANSCRIPTIONAL REGULATOR, MARR"/>
    <property type="match status" value="1"/>
</dbReference>
<dbReference type="PRINTS" id="PR00598">
    <property type="entry name" value="HTHMARR"/>
</dbReference>
<dbReference type="PROSITE" id="PS50995">
    <property type="entry name" value="HTH_MARR_2"/>
    <property type="match status" value="1"/>
</dbReference>